<keyword evidence="1" id="KW-1133">Transmembrane helix</keyword>
<keyword evidence="1" id="KW-0812">Transmembrane</keyword>
<dbReference type="EMBL" id="JAYMYQ010000004">
    <property type="protein sequence ID" value="KAK7340761.1"/>
    <property type="molecule type" value="Genomic_DNA"/>
</dbReference>
<keyword evidence="3" id="KW-1185">Reference proteome</keyword>
<protein>
    <submittedName>
        <fullName evidence="2">Uncharacterized protein</fullName>
    </submittedName>
</protein>
<dbReference type="AlphaFoldDB" id="A0AAN9QNG4"/>
<accession>A0AAN9QNG4</accession>
<sequence length="122" mass="13199">MRRVVHLHKALVVANVIELEDNREHPSSSSDILDPIYLDRISKTSLRVFAFLSLEVATLFVTLMPAAPKVASQANPSTISASGIFMAYGLLINGKEQVGGGRWSGLVVQCGDPFVPSQQCAF</sequence>
<evidence type="ECO:0000256" key="1">
    <source>
        <dbReference type="SAM" id="Phobius"/>
    </source>
</evidence>
<feature type="transmembrane region" description="Helical" evidence="1">
    <location>
        <begin position="48"/>
        <end position="67"/>
    </location>
</feature>
<name>A0AAN9QNG4_CANGL</name>
<organism evidence="2 3">
    <name type="scientific">Canavalia gladiata</name>
    <name type="common">Sword bean</name>
    <name type="synonym">Dolichos gladiatus</name>
    <dbReference type="NCBI Taxonomy" id="3824"/>
    <lineage>
        <taxon>Eukaryota</taxon>
        <taxon>Viridiplantae</taxon>
        <taxon>Streptophyta</taxon>
        <taxon>Embryophyta</taxon>
        <taxon>Tracheophyta</taxon>
        <taxon>Spermatophyta</taxon>
        <taxon>Magnoliopsida</taxon>
        <taxon>eudicotyledons</taxon>
        <taxon>Gunneridae</taxon>
        <taxon>Pentapetalae</taxon>
        <taxon>rosids</taxon>
        <taxon>fabids</taxon>
        <taxon>Fabales</taxon>
        <taxon>Fabaceae</taxon>
        <taxon>Papilionoideae</taxon>
        <taxon>50 kb inversion clade</taxon>
        <taxon>NPAAA clade</taxon>
        <taxon>indigoferoid/millettioid clade</taxon>
        <taxon>Phaseoleae</taxon>
        <taxon>Canavalia</taxon>
    </lineage>
</organism>
<comment type="caution">
    <text evidence="2">The sequence shown here is derived from an EMBL/GenBank/DDBJ whole genome shotgun (WGS) entry which is preliminary data.</text>
</comment>
<proteinExistence type="predicted"/>
<evidence type="ECO:0000313" key="3">
    <source>
        <dbReference type="Proteomes" id="UP001367508"/>
    </source>
</evidence>
<reference evidence="2 3" key="1">
    <citation type="submission" date="2024-01" db="EMBL/GenBank/DDBJ databases">
        <title>The genomes of 5 underutilized Papilionoideae crops provide insights into root nodulation and disease resistanc.</title>
        <authorList>
            <person name="Jiang F."/>
        </authorList>
    </citation>
    <scope>NUCLEOTIDE SEQUENCE [LARGE SCALE GENOMIC DNA]</scope>
    <source>
        <strain evidence="2">LVBAO_FW01</strain>
        <tissue evidence="2">Leaves</tissue>
    </source>
</reference>
<evidence type="ECO:0000313" key="2">
    <source>
        <dbReference type="EMBL" id="KAK7340761.1"/>
    </source>
</evidence>
<keyword evidence="1" id="KW-0472">Membrane</keyword>
<dbReference type="Proteomes" id="UP001367508">
    <property type="component" value="Unassembled WGS sequence"/>
</dbReference>
<feature type="transmembrane region" description="Helical" evidence="1">
    <location>
        <begin position="73"/>
        <end position="92"/>
    </location>
</feature>
<gene>
    <name evidence="2" type="ORF">VNO77_21474</name>
</gene>